<proteinExistence type="predicted"/>
<dbReference type="SUPFAM" id="SSF48403">
    <property type="entry name" value="Ankyrin repeat"/>
    <property type="match status" value="1"/>
</dbReference>
<evidence type="ECO:0000259" key="3">
    <source>
        <dbReference type="Pfam" id="PF24809"/>
    </source>
</evidence>
<dbReference type="GeneID" id="41997155"/>
<dbReference type="Pfam" id="PF24809">
    <property type="entry name" value="DUF7708"/>
    <property type="match status" value="1"/>
</dbReference>
<dbReference type="Proteomes" id="UP000253153">
    <property type="component" value="Unassembled WGS sequence"/>
</dbReference>
<organism evidence="5 6">
    <name type="scientific">Fusarium coffeatum</name>
    <dbReference type="NCBI Taxonomy" id="231269"/>
    <lineage>
        <taxon>Eukaryota</taxon>
        <taxon>Fungi</taxon>
        <taxon>Dikarya</taxon>
        <taxon>Ascomycota</taxon>
        <taxon>Pezizomycotina</taxon>
        <taxon>Sordariomycetes</taxon>
        <taxon>Hypocreomycetidae</taxon>
        <taxon>Hypocreales</taxon>
        <taxon>Nectriaceae</taxon>
        <taxon>Fusarium</taxon>
        <taxon>Fusarium incarnatum-equiseti species complex</taxon>
    </lineage>
</organism>
<evidence type="ECO:0000256" key="2">
    <source>
        <dbReference type="PROSITE-ProRule" id="PRU00023"/>
    </source>
</evidence>
<keyword evidence="6" id="KW-1185">Reference proteome</keyword>
<dbReference type="EMBL" id="QKXC01000167">
    <property type="protein sequence ID" value="RBR14483.1"/>
    <property type="molecule type" value="Genomic_DNA"/>
</dbReference>
<dbReference type="InterPro" id="IPR027417">
    <property type="entry name" value="P-loop_NTPase"/>
</dbReference>
<gene>
    <name evidence="5" type="ORF">FIESC28_07719</name>
</gene>
<comment type="caution">
    <text evidence="5">The sequence shown here is derived from an EMBL/GenBank/DDBJ whole genome shotgun (WGS) entry which is preliminary data.</text>
</comment>
<sequence>MNPPLPQTSASGGQNQTRVALDPVFAQAVAKFKKRLTKVQADTFVDCTIDDVRNQISDIQNHHGSQRRQRNMVRLSKFVEGMSQLGKVMEVFLNLDNTVALIWGPLKFLLLTASTWIDSLDSLLDVYERVGNVLPNLTRYPEIYKSYSHVLTHLQGYYCDILEFHSNALEVFSRSGWKILFHSAWKTFKTQFDPILKSLERHRTMLSEEKLTAVMEEIQAQSLANQQKLDGVVGETRRHGQCVQDRLDRLEAELQERARVDAARDLIAHQDQVQQQHRIIESKLDAPDCYVDHELASRKRFQSTSGNWILGHPLVSEWLDFNSKDRRKIYLSGIPGAGKTILTSSIISHCKQRQSGNGITAETFSLLYFYFKHQHLKKRSLVSLLLSLLSQLVHQDETIREYVYQTCCTAEPKHIQSLEEVSRHISIALKSQTRCFLIIDGLDECSEAPAVLEWLESNIFSQDSTSTGTALNVRLFISGQRDGVLEELMSEYPTIPLEKAPEHNGGIKEFAVTEASKIRDKFSVDSGIAEQIVTLVTSRAGGMFLYAQVVLENLTNQISTYNLKQEINAETFPVDLKQAYERAAIRVLRNPILPERDAAKEILGIIMCACRPLHWREIQSKFCIDPKRGEANIDRQLVLGCKRLCGSLVDVIYLEPERSAPGEEIVDFVHSTAKEYLEETKEICQSLENAKMALFCADYMVSRPLIPSIPKVEIQDHATKGYYAFQDYAVGFWWQHVQKTVANPPDSDTELFKTVLRCAHRALIEAGQLKDIQIFDDSPDGIRLLSSTMEKVPRNLRDWDASGIYEIRTARIREAIELLLNEPDKPLGSVLSLYGPWRYRCIKPWCQNFSNGFEHAKALKIHIGQHELPFICDIQGCPATIVGFATNTERENHLAKCHQQEDHPLFPDAKQYVAGIGDDKNALKEAIKRGDLDIVKAVMERDNKSFLLKFALTNVTESGHLHLMQYLAQSVLPESGYKFLLSYLLRLATKRRDLDMVAFLCNGDLFSQGGRRYISVSLQYSARMTPFPKSIVNRLLRKATSHDVYLGLRAAIREGNIIGVGIFADNIDSTDLPKALEYAAEIGNLPCLDTLLASSKVNPEALNLAGPRLFHIACSDGNLAIVKRLSTLAIDIHNVNRDGNKPLHSASIGGHNAVVTFLLEEGADIKAKNKHGKTPLQLAIESGHHGTEKLLLERDILDQDLSSHASSGTD</sequence>
<dbReference type="Pfam" id="PF24883">
    <property type="entry name" value="NPHP3_N"/>
    <property type="match status" value="1"/>
</dbReference>
<dbReference type="SMART" id="SM00248">
    <property type="entry name" value="ANK"/>
    <property type="match status" value="5"/>
</dbReference>
<dbReference type="PANTHER" id="PTHR10039">
    <property type="entry name" value="AMELOGENIN"/>
    <property type="match status" value="1"/>
</dbReference>
<dbReference type="InterPro" id="IPR002110">
    <property type="entry name" value="Ankyrin_rpt"/>
</dbReference>
<dbReference type="OrthoDB" id="21416at2759"/>
<protein>
    <submittedName>
        <fullName evidence="5">Uncharacterized protein</fullName>
    </submittedName>
</protein>
<keyword evidence="2" id="KW-0040">ANK repeat</keyword>
<dbReference type="Gene3D" id="1.25.40.20">
    <property type="entry name" value="Ankyrin repeat-containing domain"/>
    <property type="match status" value="1"/>
</dbReference>
<dbReference type="SUPFAM" id="SSF52540">
    <property type="entry name" value="P-loop containing nucleoside triphosphate hydrolases"/>
    <property type="match status" value="1"/>
</dbReference>
<dbReference type="InterPro" id="IPR056125">
    <property type="entry name" value="DUF7708"/>
</dbReference>
<evidence type="ECO:0000259" key="4">
    <source>
        <dbReference type="Pfam" id="PF24883"/>
    </source>
</evidence>
<accession>A0A366RBG0</accession>
<reference evidence="5 6" key="1">
    <citation type="submission" date="2018-06" db="EMBL/GenBank/DDBJ databases">
        <title>Fusarium incarnatum-equiseti species complex species 28.</title>
        <authorList>
            <person name="Gardiner D.M."/>
        </authorList>
    </citation>
    <scope>NUCLEOTIDE SEQUENCE [LARGE SCALE GENOMIC DNA]</scope>
    <source>
        <strain evidence="5 6">FIESC_28</strain>
    </source>
</reference>
<keyword evidence="1" id="KW-0677">Repeat</keyword>
<dbReference type="AlphaFoldDB" id="A0A366RBG0"/>
<dbReference type="Pfam" id="PF12796">
    <property type="entry name" value="Ank_2"/>
    <property type="match status" value="1"/>
</dbReference>
<dbReference type="PROSITE" id="PS50088">
    <property type="entry name" value="ANK_REPEAT"/>
    <property type="match status" value="1"/>
</dbReference>
<dbReference type="InterPro" id="IPR056884">
    <property type="entry name" value="NPHP3-like_N"/>
</dbReference>
<dbReference type="RefSeq" id="XP_031014118.1">
    <property type="nucleotide sequence ID" value="XM_031161859.1"/>
</dbReference>
<evidence type="ECO:0000313" key="5">
    <source>
        <dbReference type="EMBL" id="RBR14483.1"/>
    </source>
</evidence>
<dbReference type="PROSITE" id="PS50297">
    <property type="entry name" value="ANK_REP_REGION"/>
    <property type="match status" value="1"/>
</dbReference>
<evidence type="ECO:0000256" key="1">
    <source>
        <dbReference type="ARBA" id="ARBA00022737"/>
    </source>
</evidence>
<feature type="domain" description="Nephrocystin 3-like N-terminal" evidence="4">
    <location>
        <begin position="305"/>
        <end position="477"/>
    </location>
</feature>
<name>A0A366RBG0_9HYPO</name>
<feature type="domain" description="DUF7708" evidence="3">
    <location>
        <begin position="75"/>
        <end position="214"/>
    </location>
</feature>
<dbReference type="PANTHER" id="PTHR10039:SF14">
    <property type="entry name" value="NACHT DOMAIN-CONTAINING PROTEIN"/>
    <property type="match status" value="1"/>
</dbReference>
<evidence type="ECO:0000313" key="6">
    <source>
        <dbReference type="Proteomes" id="UP000253153"/>
    </source>
</evidence>
<dbReference type="Gene3D" id="3.40.50.300">
    <property type="entry name" value="P-loop containing nucleotide triphosphate hydrolases"/>
    <property type="match status" value="1"/>
</dbReference>
<feature type="repeat" description="ANK" evidence="2">
    <location>
        <begin position="1138"/>
        <end position="1170"/>
    </location>
</feature>
<dbReference type="InterPro" id="IPR036770">
    <property type="entry name" value="Ankyrin_rpt-contain_sf"/>
</dbReference>